<dbReference type="KEGG" id="cvn:111111344"/>
<sequence>MAAPVTNVMRDEHGRFTVDKVKIKDIKDKAQLRKVVQSIVVDHNYVTGHTHDNINGCEECCPGVSRLINSKKIETVDWGKGRRIVELKCLDNSLSHCLICRMGPLVLTSEHIKGETKMGLGGYLYLQCSNCGQLNAVPYGSTYSEPSKRGQRIFTVNTKLGAAMIDSIGGPQRVNNFLTTLDLPSISHKNLKAMEKRAGQMIEDYAEKSMANATKVSFDTEMSDISTMEEESNASFIHHDTFDEELGTAVIDDKFLGNPATLLQRATEHQEQEGSSDSEYENEDKDESDKVSRKQFRKDNLRRHGVHAGVLKKLKFKPRTRTGMTVCADHGWQKRGFDSLTGI</sequence>
<dbReference type="Pfam" id="PF20700">
    <property type="entry name" value="Mutator"/>
    <property type="match status" value="1"/>
</dbReference>
<dbReference type="Proteomes" id="UP000694844">
    <property type="component" value="Chromosome 9"/>
</dbReference>
<protein>
    <submittedName>
        <fullName evidence="4">Uncharacterized protein LOC111111344 isoform X1</fullName>
    </submittedName>
</protein>
<dbReference type="AlphaFoldDB" id="A0A8B8BKW1"/>
<evidence type="ECO:0000313" key="4">
    <source>
        <dbReference type="RefSeq" id="XP_022303975.1"/>
    </source>
</evidence>
<dbReference type="OrthoDB" id="6131880at2759"/>
<accession>A0A8B8BKW1</accession>
<keyword evidence="3" id="KW-1185">Reference proteome</keyword>
<dbReference type="RefSeq" id="XP_022303975.1">
    <property type="nucleotide sequence ID" value="XM_022448267.1"/>
</dbReference>
<name>A0A8B8BKW1_CRAVI</name>
<feature type="domain" description="Mutator-like transposase" evidence="2">
    <location>
        <begin position="81"/>
        <end position="225"/>
    </location>
</feature>
<feature type="region of interest" description="Disordered" evidence="1">
    <location>
        <begin position="266"/>
        <end position="299"/>
    </location>
</feature>
<proteinExistence type="predicted"/>
<dbReference type="GeneID" id="111111344"/>
<evidence type="ECO:0000313" key="3">
    <source>
        <dbReference type="Proteomes" id="UP000694844"/>
    </source>
</evidence>
<evidence type="ECO:0000259" key="2">
    <source>
        <dbReference type="Pfam" id="PF20700"/>
    </source>
</evidence>
<organism evidence="3 4">
    <name type="scientific">Crassostrea virginica</name>
    <name type="common">Eastern oyster</name>
    <dbReference type="NCBI Taxonomy" id="6565"/>
    <lineage>
        <taxon>Eukaryota</taxon>
        <taxon>Metazoa</taxon>
        <taxon>Spiralia</taxon>
        <taxon>Lophotrochozoa</taxon>
        <taxon>Mollusca</taxon>
        <taxon>Bivalvia</taxon>
        <taxon>Autobranchia</taxon>
        <taxon>Pteriomorphia</taxon>
        <taxon>Ostreida</taxon>
        <taxon>Ostreoidea</taxon>
        <taxon>Ostreidae</taxon>
        <taxon>Crassostrea</taxon>
    </lineage>
</organism>
<evidence type="ECO:0000256" key="1">
    <source>
        <dbReference type="SAM" id="MobiDB-lite"/>
    </source>
</evidence>
<dbReference type="InterPro" id="IPR049012">
    <property type="entry name" value="Mutator_transp_dom"/>
</dbReference>
<gene>
    <name evidence="4" type="primary">LOC111111344</name>
</gene>
<feature type="compositionally biased region" description="Acidic residues" evidence="1">
    <location>
        <begin position="274"/>
        <end position="286"/>
    </location>
</feature>
<reference evidence="4" key="1">
    <citation type="submission" date="2025-08" db="UniProtKB">
        <authorList>
            <consortium name="RefSeq"/>
        </authorList>
    </citation>
    <scope>IDENTIFICATION</scope>
    <source>
        <tissue evidence="4">Whole sample</tissue>
    </source>
</reference>